<dbReference type="PANTHER" id="PTHR15995">
    <property type="entry name" value="PROTEIN ZWILCH HOMOLOG"/>
    <property type="match status" value="1"/>
</dbReference>
<dbReference type="EMBL" id="JAPXFL010000060">
    <property type="protein sequence ID" value="KAK9496757.1"/>
    <property type="molecule type" value="Genomic_DNA"/>
</dbReference>
<organism evidence="10 11">
    <name type="scientific">Rhynocoris fuscipes</name>
    <dbReference type="NCBI Taxonomy" id="488301"/>
    <lineage>
        <taxon>Eukaryota</taxon>
        <taxon>Metazoa</taxon>
        <taxon>Ecdysozoa</taxon>
        <taxon>Arthropoda</taxon>
        <taxon>Hexapoda</taxon>
        <taxon>Insecta</taxon>
        <taxon>Pterygota</taxon>
        <taxon>Neoptera</taxon>
        <taxon>Paraneoptera</taxon>
        <taxon>Hemiptera</taxon>
        <taxon>Heteroptera</taxon>
        <taxon>Panheteroptera</taxon>
        <taxon>Cimicomorpha</taxon>
        <taxon>Reduviidae</taxon>
        <taxon>Harpactorinae</taxon>
        <taxon>Harpactorini</taxon>
        <taxon>Rhynocoris</taxon>
    </lineage>
</organism>
<evidence type="ECO:0000256" key="2">
    <source>
        <dbReference type="ARBA" id="ARBA00009062"/>
    </source>
</evidence>
<dbReference type="Gene3D" id="1.20.58.730">
    <property type="match status" value="1"/>
</dbReference>
<keyword evidence="8 9" id="KW-0137">Centromere</keyword>
<evidence type="ECO:0000256" key="8">
    <source>
        <dbReference type="ARBA" id="ARBA00023328"/>
    </source>
</evidence>
<sequence>MVQIFISSLKNKINDKSIAVKLTKAPSYLTRLLPLDNIILVHKFERKIHHLNEKETCDLSEEDITGCPLEVDLSPENVSICCSEPFDYNKYLEEKEHLPLSLSQARNILNLCNLNLYPPNPVWIVTDGNDSQRTVLLSSYKSNGWITRSWVIYKGISDVPSIESLKQIHLRLCSTQNAKISCQVRCTYNIRNEICEYDPQEVYSFTSLQASWNTFKISPPSSRSTEFTLMTKCKIGKGSGGLLFLWRELLLINQYIDIIESQKNVCLNSNVTLPSCTSYFESIKKTPSTESTELKIRKILKEQMRVYSNVSDGTSLKDIVNLFSSERPEMDVTDKFWYIFIECSTYQQLEETFKQIFIELKKMGVYTPYVTSSNISRLADCLQKGAAILNPLQYVVEVGLDKLKKEILFIFSKAQVASLNSLNMPKLPKFSEVSESEWLSTVQKWIQWFCQVQCVLELLCNSQKAIYIAKDPMLALVSKALNLFTGPDSHIVSLKWLLENQLQEIKTNLPFTDVKSRLSNPVNWVLSLNSDLDGRKVQSVFSKSINHPFVHVTDKSENTDDASFQLTEDSKYYWAELFSVSDEIDM</sequence>
<evidence type="ECO:0000313" key="11">
    <source>
        <dbReference type="Proteomes" id="UP001461498"/>
    </source>
</evidence>
<dbReference type="GO" id="GO:0051301">
    <property type="term" value="P:cell division"/>
    <property type="evidence" value="ECO:0007669"/>
    <property type="project" value="UniProtKB-UniRule"/>
</dbReference>
<dbReference type="GO" id="GO:0034501">
    <property type="term" value="P:protein localization to kinetochore"/>
    <property type="evidence" value="ECO:0007669"/>
    <property type="project" value="UniProtKB-UniRule"/>
</dbReference>
<evidence type="ECO:0000256" key="4">
    <source>
        <dbReference type="ARBA" id="ARBA00022618"/>
    </source>
</evidence>
<dbReference type="Pfam" id="PF09817">
    <property type="entry name" value="Zwilch"/>
    <property type="match status" value="1"/>
</dbReference>
<dbReference type="AlphaFoldDB" id="A0AAW1CF99"/>
<dbReference type="InterPro" id="IPR018630">
    <property type="entry name" value="Zwilch"/>
</dbReference>
<evidence type="ECO:0000256" key="1">
    <source>
        <dbReference type="ARBA" id="ARBA00004629"/>
    </source>
</evidence>
<evidence type="ECO:0000256" key="9">
    <source>
        <dbReference type="RuleBase" id="RU369076"/>
    </source>
</evidence>
<evidence type="ECO:0000256" key="6">
    <source>
        <dbReference type="ARBA" id="ARBA00022838"/>
    </source>
</evidence>
<keyword evidence="4 9" id="KW-0132">Cell division</keyword>
<dbReference type="Gene3D" id="1.10.287.1880">
    <property type="match status" value="1"/>
</dbReference>
<proteinExistence type="inferred from homology"/>
<protein>
    <recommendedName>
        <fullName evidence="9">Protein zwilch</fullName>
    </recommendedName>
</protein>
<name>A0AAW1CF99_9HEMI</name>
<comment type="caution">
    <text evidence="10">The sequence shown here is derived from an EMBL/GenBank/DDBJ whole genome shotgun (WGS) entry which is preliminary data.</text>
</comment>
<reference evidence="10 11" key="1">
    <citation type="submission" date="2022-12" db="EMBL/GenBank/DDBJ databases">
        <title>Chromosome-level genome assembly of true bugs.</title>
        <authorList>
            <person name="Ma L."/>
            <person name="Li H."/>
        </authorList>
    </citation>
    <scope>NUCLEOTIDE SEQUENCE [LARGE SCALE GENOMIC DNA]</scope>
    <source>
        <strain evidence="10">Lab_2022b</strain>
    </source>
</reference>
<evidence type="ECO:0000256" key="5">
    <source>
        <dbReference type="ARBA" id="ARBA00022776"/>
    </source>
</evidence>
<keyword evidence="5 9" id="KW-0498">Mitosis</keyword>
<comment type="similarity">
    <text evidence="2 9">Belongs to the ZWILCH family.</text>
</comment>
<evidence type="ECO:0000256" key="7">
    <source>
        <dbReference type="ARBA" id="ARBA00023306"/>
    </source>
</evidence>
<evidence type="ECO:0000256" key="3">
    <source>
        <dbReference type="ARBA" id="ARBA00022454"/>
    </source>
</evidence>
<keyword evidence="11" id="KW-1185">Reference proteome</keyword>
<dbReference type="Proteomes" id="UP001461498">
    <property type="component" value="Unassembled WGS sequence"/>
</dbReference>
<keyword evidence="7 9" id="KW-0131">Cell cycle</keyword>
<dbReference type="GO" id="GO:1990423">
    <property type="term" value="C:RZZ complex"/>
    <property type="evidence" value="ECO:0007669"/>
    <property type="project" value="UniProtKB-UniRule"/>
</dbReference>
<gene>
    <name evidence="10" type="ORF">O3M35_013039</name>
</gene>
<accession>A0AAW1CF99</accession>
<evidence type="ECO:0000313" key="10">
    <source>
        <dbReference type="EMBL" id="KAK9496757.1"/>
    </source>
</evidence>
<comment type="subcellular location">
    <subcellularLocation>
        <location evidence="1 9">Chromosome</location>
        <location evidence="1 9">Centromere</location>
        <location evidence="1 9">Kinetochore</location>
    </subcellularLocation>
</comment>
<comment type="function">
    <text evidence="9">Essential component of the mitotic checkpoint, which prevents cells from prematurely exiting mitosis. Required for the assembly of the dynein-dynactin and MAD1-MAD2 complexes onto kinetochores. Its function related to the spindle assembly machinery is proposed to depend on its association in the mitotic RZZ complex.</text>
</comment>
<dbReference type="PANTHER" id="PTHR15995:SF1">
    <property type="entry name" value="PROTEIN ZWILCH HOMOLOG"/>
    <property type="match status" value="1"/>
</dbReference>
<keyword evidence="6 9" id="KW-0995">Kinetochore</keyword>
<comment type="subunit">
    <text evidence="9">Component of the RZZ complex.</text>
</comment>
<dbReference type="GO" id="GO:0007094">
    <property type="term" value="P:mitotic spindle assembly checkpoint signaling"/>
    <property type="evidence" value="ECO:0007669"/>
    <property type="project" value="UniProtKB-UniRule"/>
</dbReference>
<keyword evidence="3 9" id="KW-0158">Chromosome</keyword>